<dbReference type="Gene3D" id="3.40.640.10">
    <property type="entry name" value="Type I PLP-dependent aspartate aminotransferase-like (Major domain)"/>
    <property type="match status" value="1"/>
</dbReference>
<evidence type="ECO:0000256" key="4">
    <source>
        <dbReference type="ARBA" id="ARBA00022898"/>
    </source>
</evidence>
<dbReference type="CDD" id="cd07377">
    <property type="entry name" value="WHTH_GntR"/>
    <property type="match status" value="1"/>
</dbReference>
<keyword evidence="10" id="KW-1185">Reference proteome</keyword>
<comment type="caution">
    <text evidence="9">The sequence shown here is derived from an EMBL/GenBank/DDBJ whole genome shotgun (WGS) entry which is preliminary data.</text>
</comment>
<dbReference type="InterPro" id="IPR036388">
    <property type="entry name" value="WH-like_DNA-bd_sf"/>
</dbReference>
<dbReference type="InterPro" id="IPR004839">
    <property type="entry name" value="Aminotransferase_I/II_large"/>
</dbReference>
<accession>A0ABX5FTC5</accession>
<dbReference type="SUPFAM" id="SSF53383">
    <property type="entry name" value="PLP-dependent transferases"/>
    <property type="match status" value="1"/>
</dbReference>
<dbReference type="SMART" id="SM00345">
    <property type="entry name" value="HTH_GNTR"/>
    <property type="match status" value="1"/>
</dbReference>
<dbReference type="EMBL" id="PXZO01000023">
    <property type="protein sequence ID" value="PSK10124.1"/>
    <property type="molecule type" value="Genomic_DNA"/>
</dbReference>
<dbReference type="InterPro" id="IPR000524">
    <property type="entry name" value="Tscrpt_reg_HTH_GntR"/>
</dbReference>
<evidence type="ECO:0000256" key="1">
    <source>
        <dbReference type="ARBA" id="ARBA00001933"/>
    </source>
</evidence>
<evidence type="ECO:0000259" key="8">
    <source>
        <dbReference type="PROSITE" id="PS50949"/>
    </source>
</evidence>
<dbReference type="Proteomes" id="UP000241645">
    <property type="component" value="Unassembled WGS sequence"/>
</dbReference>
<dbReference type="Gene3D" id="1.10.10.10">
    <property type="entry name" value="Winged helix-like DNA-binding domain superfamily/Winged helix DNA-binding domain"/>
    <property type="match status" value="1"/>
</dbReference>
<feature type="domain" description="HTH gntR-type" evidence="8">
    <location>
        <begin position="12"/>
        <end position="80"/>
    </location>
</feature>
<proteinExistence type="inferred from homology"/>
<dbReference type="InterPro" id="IPR036390">
    <property type="entry name" value="WH_DNA-bd_sf"/>
</dbReference>
<comment type="cofactor">
    <cofactor evidence="1">
        <name>pyridoxal 5'-phosphate</name>
        <dbReference type="ChEBI" id="CHEBI:597326"/>
    </cofactor>
</comment>
<protein>
    <submittedName>
        <fullName evidence="9">GntR family transcriptional regulator</fullName>
    </submittedName>
</protein>
<evidence type="ECO:0000313" key="10">
    <source>
        <dbReference type="Proteomes" id="UP000241645"/>
    </source>
</evidence>
<evidence type="ECO:0000256" key="6">
    <source>
        <dbReference type="ARBA" id="ARBA00023125"/>
    </source>
</evidence>
<evidence type="ECO:0000256" key="5">
    <source>
        <dbReference type="ARBA" id="ARBA00023015"/>
    </source>
</evidence>
<evidence type="ECO:0000313" key="9">
    <source>
        <dbReference type="EMBL" id="PSK10124.1"/>
    </source>
</evidence>
<keyword evidence="7" id="KW-0804">Transcription</keyword>
<dbReference type="InterPro" id="IPR015424">
    <property type="entry name" value="PyrdxlP-dep_Trfase"/>
</dbReference>
<keyword evidence="3" id="KW-0808">Transferase</keyword>
<reference evidence="9 10" key="1">
    <citation type="submission" date="2018-03" db="EMBL/GenBank/DDBJ databases">
        <title>Brevisbacillus phylogenomics.</title>
        <authorList>
            <person name="Dunlap C."/>
        </authorList>
    </citation>
    <scope>NUCLEOTIDE SEQUENCE [LARGE SCALE GENOMIC DNA]</scope>
    <source>
        <strain evidence="9 10">NRRL B-41110</strain>
    </source>
</reference>
<keyword evidence="3" id="KW-0032">Aminotransferase</keyword>
<dbReference type="CDD" id="cd00609">
    <property type="entry name" value="AAT_like"/>
    <property type="match status" value="1"/>
</dbReference>
<dbReference type="PANTHER" id="PTHR46577:SF1">
    <property type="entry name" value="HTH-TYPE TRANSCRIPTIONAL REGULATORY PROTEIN GABR"/>
    <property type="match status" value="1"/>
</dbReference>
<evidence type="ECO:0000256" key="7">
    <source>
        <dbReference type="ARBA" id="ARBA00023163"/>
    </source>
</evidence>
<name>A0ABX5FTC5_9BACL</name>
<dbReference type="PANTHER" id="PTHR46577">
    <property type="entry name" value="HTH-TYPE TRANSCRIPTIONAL REGULATORY PROTEIN GABR"/>
    <property type="match status" value="1"/>
</dbReference>
<evidence type="ECO:0000256" key="2">
    <source>
        <dbReference type="ARBA" id="ARBA00005384"/>
    </source>
</evidence>
<sequence>MLWITIDREKPIPLIRQIYSELRTKILSGELTAGFKLPSTRKVASELHLSRNVVLDAYEQLLAEGYIESRRGSGYFIASGIYLEQHARMTEAGAGLPKVDQHFNEAESKLIDFRSGVPALERFPRNLWGKTVQRVCQEAPLSVFGYNRPEGRTELRTILCRYLYRTRGVQCDPEQIIMTSGATQALTLIANVLLRPDSHVVIEDPITHDIQSIFTRTGARLLPVPTDAYGMDMEQLPSLSAHHPRFVFVTPSHQFPLGGTMPIQRRLQLIRYAREADCYIVEDDYDSEFRYETAPISSIQGLASERVIYIGSFSKILSPGLRQGYLVLPKALVASYQQAKWLSDLHAPSIDQLALGVFIEEGHLEKYVNRVKKLYKKRRQCLIDALQLAFGDGIRIWGEAAGLHIVAAFPTIHFTPDVLAALEQAGVRVYPVEEHAIIKGNHTDKIILGYGNTNEAQIEEGVERIRAVLMRMLASLDSP</sequence>
<dbReference type="PRINTS" id="PR00035">
    <property type="entry name" value="HTHGNTR"/>
</dbReference>
<evidence type="ECO:0000256" key="3">
    <source>
        <dbReference type="ARBA" id="ARBA00022576"/>
    </source>
</evidence>
<gene>
    <name evidence="9" type="ORF">C7R92_13865</name>
</gene>
<dbReference type="InterPro" id="IPR015421">
    <property type="entry name" value="PyrdxlP-dep_Trfase_major"/>
</dbReference>
<dbReference type="GeneID" id="95751191"/>
<organism evidence="9 10">
    <name type="scientific">Brevibacillus porteri</name>
    <dbReference type="NCBI Taxonomy" id="2126350"/>
    <lineage>
        <taxon>Bacteria</taxon>
        <taxon>Bacillati</taxon>
        <taxon>Bacillota</taxon>
        <taxon>Bacilli</taxon>
        <taxon>Bacillales</taxon>
        <taxon>Paenibacillaceae</taxon>
        <taxon>Brevibacillus</taxon>
    </lineage>
</organism>
<keyword evidence="6" id="KW-0238">DNA-binding</keyword>
<keyword evidence="4" id="KW-0663">Pyridoxal phosphate</keyword>
<dbReference type="Pfam" id="PF00392">
    <property type="entry name" value="GntR"/>
    <property type="match status" value="1"/>
</dbReference>
<comment type="similarity">
    <text evidence="2">In the C-terminal section; belongs to the class-I pyridoxal-phosphate-dependent aminotransferase family.</text>
</comment>
<dbReference type="SUPFAM" id="SSF46785">
    <property type="entry name" value="Winged helix' DNA-binding domain"/>
    <property type="match status" value="1"/>
</dbReference>
<dbReference type="PROSITE" id="PS50949">
    <property type="entry name" value="HTH_GNTR"/>
    <property type="match status" value="1"/>
</dbReference>
<dbReference type="RefSeq" id="WP_106834668.1">
    <property type="nucleotide sequence ID" value="NZ_JARMEW010000019.1"/>
</dbReference>
<keyword evidence="5" id="KW-0805">Transcription regulation</keyword>
<dbReference type="InterPro" id="IPR051446">
    <property type="entry name" value="HTH_trans_reg/aminotransferase"/>
</dbReference>
<dbReference type="Pfam" id="PF00155">
    <property type="entry name" value="Aminotran_1_2"/>
    <property type="match status" value="1"/>
</dbReference>